<gene>
    <name evidence="5" type="ORF">GNZ12_25405</name>
</gene>
<feature type="non-terminal residue" evidence="5">
    <location>
        <position position="85"/>
    </location>
</feature>
<dbReference type="Proteomes" id="UP000652198">
    <property type="component" value="Unassembled WGS sequence"/>
</dbReference>
<comment type="caution">
    <text evidence="5">The sequence shown here is derived from an EMBL/GenBank/DDBJ whole genome shotgun (WGS) entry which is preliminary data.</text>
</comment>
<evidence type="ECO:0000313" key="6">
    <source>
        <dbReference type="Proteomes" id="UP000652198"/>
    </source>
</evidence>
<name>A0ABX2BYA7_9BURK</name>
<dbReference type="PANTHER" id="PTHR22617:SF45">
    <property type="entry name" value="CHEMOTAXIS PROTEIN CHEW"/>
    <property type="match status" value="1"/>
</dbReference>
<protein>
    <recommendedName>
        <fullName evidence="2">Chemotaxis protein CheW</fullName>
    </recommendedName>
</protein>
<sequence length="85" mass="9492">MAMNAPEPDAVQEKHEYLAFALGNEQDAVDILQVQEIRSYNTVKRIASAPEHIKGGINLRGQIVPDIDLRIRFGLDNASFNEQTV</sequence>
<comment type="subcellular location">
    <subcellularLocation>
        <location evidence="1">Cytoplasm</location>
    </subcellularLocation>
</comment>
<dbReference type="Pfam" id="PF01584">
    <property type="entry name" value="CheW"/>
    <property type="match status" value="1"/>
</dbReference>
<dbReference type="Gene3D" id="2.40.50.180">
    <property type="entry name" value="CheA-289, Domain 4"/>
    <property type="match status" value="1"/>
</dbReference>
<evidence type="ECO:0000259" key="4">
    <source>
        <dbReference type="PROSITE" id="PS50851"/>
    </source>
</evidence>
<feature type="domain" description="CheW-like" evidence="4">
    <location>
        <begin position="14"/>
        <end position="85"/>
    </location>
</feature>
<proteinExistence type="predicted"/>
<dbReference type="InterPro" id="IPR036061">
    <property type="entry name" value="CheW-like_dom_sf"/>
</dbReference>
<dbReference type="InterPro" id="IPR002545">
    <property type="entry name" value="CheW-lke_dom"/>
</dbReference>
<accession>A0ABX2BYA7</accession>
<dbReference type="InterPro" id="IPR039315">
    <property type="entry name" value="CheW"/>
</dbReference>
<evidence type="ECO:0000313" key="5">
    <source>
        <dbReference type="EMBL" id="NPT44592.1"/>
    </source>
</evidence>
<reference evidence="5 6" key="1">
    <citation type="submission" date="2019-11" db="EMBL/GenBank/DDBJ databases">
        <title>Metabolism of dissolved organic matter in forest soils.</title>
        <authorList>
            <person name="Cyle K.T."/>
            <person name="Wilhelm R.C."/>
            <person name="Martinez C.E."/>
        </authorList>
    </citation>
    <scope>NUCLEOTIDE SEQUENCE [LARGE SCALE GENOMIC DNA]</scope>
    <source>
        <strain evidence="5 6">1N</strain>
    </source>
</reference>
<dbReference type="PANTHER" id="PTHR22617">
    <property type="entry name" value="CHEMOTAXIS SENSOR HISTIDINE KINASE-RELATED"/>
    <property type="match status" value="1"/>
</dbReference>
<keyword evidence="6" id="KW-1185">Reference proteome</keyword>
<evidence type="ECO:0000256" key="1">
    <source>
        <dbReference type="ARBA" id="ARBA00004496"/>
    </source>
</evidence>
<evidence type="ECO:0000256" key="3">
    <source>
        <dbReference type="ARBA" id="ARBA00022490"/>
    </source>
</evidence>
<dbReference type="EMBL" id="WOEY01000100">
    <property type="protein sequence ID" value="NPT44592.1"/>
    <property type="molecule type" value="Genomic_DNA"/>
</dbReference>
<evidence type="ECO:0000256" key="2">
    <source>
        <dbReference type="ARBA" id="ARBA00021483"/>
    </source>
</evidence>
<dbReference type="SUPFAM" id="SSF50341">
    <property type="entry name" value="CheW-like"/>
    <property type="match status" value="1"/>
</dbReference>
<keyword evidence="3" id="KW-0963">Cytoplasm</keyword>
<organism evidence="5 6">
    <name type="scientific">Paraburkholderia solitsugae</name>
    <dbReference type="NCBI Taxonomy" id="2675748"/>
    <lineage>
        <taxon>Bacteria</taxon>
        <taxon>Pseudomonadati</taxon>
        <taxon>Pseudomonadota</taxon>
        <taxon>Betaproteobacteria</taxon>
        <taxon>Burkholderiales</taxon>
        <taxon>Burkholderiaceae</taxon>
        <taxon>Paraburkholderia</taxon>
    </lineage>
</organism>
<dbReference type="PROSITE" id="PS50851">
    <property type="entry name" value="CHEW"/>
    <property type="match status" value="1"/>
</dbReference>